<keyword evidence="2" id="KW-0808">Transferase</keyword>
<feature type="domain" description="Glycosyltransferase 2-like" evidence="5">
    <location>
        <begin position="274"/>
        <end position="475"/>
    </location>
</feature>
<dbReference type="AlphaFoldDB" id="A0A2H4VDE6"/>
<evidence type="ECO:0000313" key="7">
    <source>
        <dbReference type="Proteomes" id="UP000232806"/>
    </source>
</evidence>
<dbReference type="EMBL" id="CP017766">
    <property type="protein sequence ID" value="AUB56125.1"/>
    <property type="molecule type" value="Genomic_DNA"/>
</dbReference>
<protein>
    <recommendedName>
        <fullName evidence="4 5">Glycosyltransferase 2-like domain-containing protein</fullName>
    </recommendedName>
</protein>
<dbReference type="Gene3D" id="3.90.550.10">
    <property type="entry name" value="Spore Coat Polysaccharide Biosynthesis Protein SpsA, Chain A"/>
    <property type="match status" value="2"/>
</dbReference>
<dbReference type="OrthoDB" id="46222at2157"/>
<evidence type="ECO:0000313" key="6">
    <source>
        <dbReference type="EMBL" id="AUB56125.1"/>
    </source>
</evidence>
<dbReference type="RefSeq" id="WP_100906100.1">
    <property type="nucleotide sequence ID" value="NZ_CP017766.1"/>
</dbReference>
<reference evidence="6 7" key="1">
    <citation type="submission" date="2016-10" db="EMBL/GenBank/DDBJ databases">
        <title>Comparative genomics between deep and shallow subseafloor isolates.</title>
        <authorList>
            <person name="Ishii S."/>
            <person name="Miller J.R."/>
            <person name="Sutton G."/>
            <person name="Suzuki S."/>
            <person name="Methe B."/>
            <person name="Inagaki F."/>
            <person name="Imachi H."/>
        </authorList>
    </citation>
    <scope>NUCLEOTIDE SEQUENCE [LARGE SCALE GENOMIC DNA]</scope>
    <source>
        <strain evidence="6 7">MO-MB1</strain>
    </source>
</reference>
<dbReference type="GeneID" id="35121734"/>
<dbReference type="CDD" id="cd06423">
    <property type="entry name" value="CESA_like"/>
    <property type="match status" value="1"/>
</dbReference>
<accession>A0A2H4VDE6</accession>
<dbReference type="PANTHER" id="PTHR43630:SF1">
    <property type="entry name" value="POLY-BETA-1,6-N-ACETYL-D-GLUCOSAMINE SYNTHASE"/>
    <property type="match status" value="1"/>
</dbReference>
<evidence type="ECO:0000256" key="1">
    <source>
        <dbReference type="ARBA" id="ARBA00022676"/>
    </source>
</evidence>
<dbReference type="Pfam" id="PF00535">
    <property type="entry name" value="Glycos_transf_2"/>
    <property type="match status" value="1"/>
</dbReference>
<dbReference type="PANTHER" id="PTHR43630">
    <property type="entry name" value="POLY-BETA-1,6-N-ACETYL-D-GLUCOSAMINE SYNTHASE"/>
    <property type="match status" value="1"/>
</dbReference>
<evidence type="ECO:0000259" key="4">
    <source>
        <dbReference type="Pfam" id="PF00535"/>
    </source>
</evidence>
<organism evidence="6 7">
    <name type="scientific">Methanobacterium subterraneum</name>
    <dbReference type="NCBI Taxonomy" id="59277"/>
    <lineage>
        <taxon>Archaea</taxon>
        <taxon>Methanobacteriati</taxon>
        <taxon>Methanobacteriota</taxon>
        <taxon>Methanomada group</taxon>
        <taxon>Methanobacteria</taxon>
        <taxon>Methanobacteriales</taxon>
        <taxon>Methanobacteriaceae</taxon>
        <taxon>Methanobacterium</taxon>
    </lineage>
</organism>
<keyword evidence="3" id="KW-0812">Transmembrane</keyword>
<evidence type="ECO:0000256" key="3">
    <source>
        <dbReference type="SAM" id="Phobius"/>
    </source>
</evidence>
<keyword evidence="3" id="KW-1133">Transmembrane helix</keyword>
<keyword evidence="1" id="KW-0328">Glycosyltransferase</keyword>
<dbReference type="SUPFAM" id="SSF53448">
    <property type="entry name" value="Nucleotide-diphospho-sugar transferases"/>
    <property type="match status" value="1"/>
</dbReference>
<name>A0A2H4VDE6_9EURY</name>
<feature type="domain" description="Glycosyltransferase 2-like" evidence="4">
    <location>
        <begin position="54"/>
        <end position="177"/>
    </location>
</feature>
<dbReference type="Pfam" id="PF13632">
    <property type="entry name" value="Glyco_trans_2_3"/>
    <property type="match status" value="1"/>
</dbReference>
<dbReference type="GO" id="GO:0016757">
    <property type="term" value="F:glycosyltransferase activity"/>
    <property type="evidence" value="ECO:0007669"/>
    <property type="project" value="UniProtKB-KW"/>
</dbReference>
<feature type="transmembrane region" description="Helical" evidence="3">
    <location>
        <begin position="6"/>
        <end position="29"/>
    </location>
</feature>
<proteinExistence type="predicted"/>
<evidence type="ECO:0000259" key="5">
    <source>
        <dbReference type="Pfam" id="PF13632"/>
    </source>
</evidence>
<dbReference type="InterPro" id="IPR001173">
    <property type="entry name" value="Glyco_trans_2-like"/>
</dbReference>
<feature type="transmembrane region" description="Helical" evidence="3">
    <location>
        <begin position="478"/>
        <end position="498"/>
    </location>
</feature>
<dbReference type="Proteomes" id="UP000232806">
    <property type="component" value="Chromosome"/>
</dbReference>
<gene>
    <name evidence="6" type="ORF">BK007_08995</name>
</gene>
<keyword evidence="3" id="KW-0472">Membrane</keyword>
<sequence length="595" mass="67475">MQDPSWVVILVWGTWLLLTILIDGVPIPFKLYFSNKTRRKVDTGVKDDELPEVSVVVPAHNEEATIGVCLESLVESEYPAGKMEVILVDDGSTDNTIKKAELFEPRAVDNGKKLRIIKRPHTGKVQALNTGLKSTRGSIIITIDADARMAPDAIHNIVVPFVREAEVGAATGYIEIRVPESGIHLDKDTRLTPTTIGNILHVDGARDIEVITYLHKYSASDTSTNRALSLSPLGSIDVDSSIREDNDNPQIQVDIINPQIQVREYHGDKDGILETFFARCEFLEYITAFNFERSYQSFVGSIYSMSGAFSAFRREVIGKVGGYWPLTVAEDMHMTMMLHNRKVSIIHVPEAVAYVEAITDYDTLYSQRVRWARGQIEVASMQEKQCPIPKDEVSFQDMVSIAWGQRSPGMIWSYLTNRISIKIQRLRQCTYSSYNFMGLQRILLVDHTIAFPRLLWVFVLALFPILGLYLYIIPVVTLLLYSFYVTIDLVVIIFVYQNSPSNTKRNIERYFPFILLLPIYRLMTFFFRLSAFLQVLKEPSNWTVDGPVNGFKEGVKEAREDASAARETLVTMIFKLADLVNVNLENMFNQGRKGK</sequence>
<evidence type="ECO:0000256" key="2">
    <source>
        <dbReference type="ARBA" id="ARBA00022679"/>
    </source>
</evidence>
<dbReference type="InterPro" id="IPR029044">
    <property type="entry name" value="Nucleotide-diphossugar_trans"/>
</dbReference>
<feature type="transmembrane region" description="Helical" evidence="3">
    <location>
        <begin position="454"/>
        <end position="472"/>
    </location>
</feature>
<feature type="transmembrane region" description="Helical" evidence="3">
    <location>
        <begin position="510"/>
        <end position="533"/>
    </location>
</feature>